<dbReference type="OrthoDB" id="20734at2759"/>
<keyword evidence="2" id="KW-0496">Mitochondrion</keyword>
<reference evidence="3" key="1">
    <citation type="journal article" date="2020" name="New Phytol.">
        <title>Comparative genomics reveals dynamic genome evolution in host specialist ectomycorrhizal fungi.</title>
        <authorList>
            <person name="Lofgren L.A."/>
            <person name="Nguyen N.H."/>
            <person name="Vilgalys R."/>
            <person name="Ruytinx J."/>
            <person name="Liao H.L."/>
            <person name="Branco S."/>
            <person name="Kuo A."/>
            <person name="LaButti K."/>
            <person name="Lipzen A."/>
            <person name="Andreopoulos W."/>
            <person name="Pangilinan J."/>
            <person name="Riley R."/>
            <person name="Hundley H."/>
            <person name="Na H."/>
            <person name="Barry K."/>
            <person name="Grigoriev I.V."/>
            <person name="Stajich J.E."/>
            <person name="Kennedy P.G."/>
        </authorList>
    </citation>
    <scope>NUCLEOTIDE SEQUENCE</scope>
    <source>
        <strain evidence="3">DOB743</strain>
    </source>
</reference>
<comment type="caution">
    <text evidence="3">The sequence shown here is derived from an EMBL/GenBank/DDBJ whole genome shotgun (WGS) entry which is preliminary data.</text>
</comment>
<sequence>MSPKRVGGKSQADSGVDLLGWWWLPISSDSQSPMTPPHRCIRVLAQCNAEKKKFSPNYVREMENVCHICLLKTAPLPKSIRVPEQPEVTGTVALLTESKFNTATLIRTLGPRVPFLLVHLPPLISSDLHIETMLGEVGPAFR</sequence>
<keyword evidence="4" id="KW-1185">Reference proteome</keyword>
<proteinExistence type="predicted"/>
<name>A0A9P6ZWP7_9AGAM</name>
<evidence type="ECO:0000313" key="4">
    <source>
        <dbReference type="Proteomes" id="UP000714275"/>
    </source>
</evidence>
<dbReference type="Proteomes" id="UP000714275">
    <property type="component" value="Unassembled WGS sequence"/>
</dbReference>
<evidence type="ECO:0000313" key="3">
    <source>
        <dbReference type="EMBL" id="KAG1778150.1"/>
    </source>
</evidence>
<dbReference type="AlphaFoldDB" id="A0A9P6ZWP7"/>
<dbReference type="GO" id="GO:0005739">
    <property type="term" value="C:mitochondrion"/>
    <property type="evidence" value="ECO:0007669"/>
    <property type="project" value="UniProtKB-SubCell"/>
</dbReference>
<dbReference type="PANTHER" id="PTHR28133">
    <property type="entry name" value="REQUIRED FOR RESPIRATORY GROWTH PROTEIN 7, MITOCHONDRIAL"/>
    <property type="match status" value="1"/>
</dbReference>
<gene>
    <name evidence="3" type="ORF">EV702DRAFT_1196567</name>
</gene>
<dbReference type="InterPro" id="IPR018828">
    <property type="entry name" value="RRG7"/>
</dbReference>
<organism evidence="3 4">
    <name type="scientific">Suillus placidus</name>
    <dbReference type="NCBI Taxonomy" id="48579"/>
    <lineage>
        <taxon>Eukaryota</taxon>
        <taxon>Fungi</taxon>
        <taxon>Dikarya</taxon>
        <taxon>Basidiomycota</taxon>
        <taxon>Agaricomycotina</taxon>
        <taxon>Agaricomycetes</taxon>
        <taxon>Agaricomycetidae</taxon>
        <taxon>Boletales</taxon>
        <taxon>Suillineae</taxon>
        <taxon>Suillaceae</taxon>
        <taxon>Suillus</taxon>
    </lineage>
</organism>
<comment type="subcellular location">
    <subcellularLocation>
        <location evidence="1">Mitochondrion</location>
    </subcellularLocation>
</comment>
<accession>A0A9P6ZWP7</accession>
<protein>
    <submittedName>
        <fullName evidence="3">Uncharacterized protein</fullName>
    </submittedName>
</protein>
<dbReference type="PANTHER" id="PTHR28133:SF1">
    <property type="entry name" value="REQUIRED FOR RESPIRATORY GROWTH PROTEIN 7, MITOCHONDRIAL"/>
    <property type="match status" value="1"/>
</dbReference>
<evidence type="ECO:0000256" key="1">
    <source>
        <dbReference type="ARBA" id="ARBA00004173"/>
    </source>
</evidence>
<evidence type="ECO:0000256" key="2">
    <source>
        <dbReference type="ARBA" id="ARBA00023128"/>
    </source>
</evidence>
<dbReference type="EMBL" id="JABBWD010000017">
    <property type="protein sequence ID" value="KAG1778150.1"/>
    <property type="molecule type" value="Genomic_DNA"/>
</dbReference>